<keyword evidence="3" id="KW-1185">Reference proteome</keyword>
<gene>
    <name evidence="2" type="ordered locus">CJA_1992</name>
</gene>
<organism evidence="2 3">
    <name type="scientific">Cellvibrio japonicus (strain Ueda107)</name>
    <name type="common">Pseudomonas fluorescens subsp. cellulosa</name>
    <dbReference type="NCBI Taxonomy" id="498211"/>
    <lineage>
        <taxon>Bacteria</taxon>
        <taxon>Pseudomonadati</taxon>
        <taxon>Pseudomonadota</taxon>
        <taxon>Gammaproteobacteria</taxon>
        <taxon>Cellvibrionales</taxon>
        <taxon>Cellvibrionaceae</taxon>
        <taxon>Cellvibrio</taxon>
    </lineage>
</organism>
<dbReference type="EMBL" id="CP000934">
    <property type="protein sequence ID" value="ACE85486.1"/>
    <property type="molecule type" value="Genomic_DNA"/>
</dbReference>
<keyword evidence="1" id="KW-0732">Signal</keyword>
<reference evidence="2 3" key="1">
    <citation type="journal article" date="2008" name="J. Bacteriol.">
        <title>Insights into plant cell wall degradation from the genome sequence of the soil bacterium Cellvibrio japonicus.</title>
        <authorList>
            <person name="Deboy R.T."/>
            <person name="Mongodin E.F."/>
            <person name="Fouts D.E."/>
            <person name="Tailford L.E."/>
            <person name="Khouri H."/>
            <person name="Emerson J.B."/>
            <person name="Mohamoud Y."/>
            <person name="Watkins K."/>
            <person name="Henrissat B."/>
            <person name="Gilbert H.J."/>
            <person name="Nelson K.E."/>
        </authorList>
    </citation>
    <scope>NUCLEOTIDE SEQUENCE [LARGE SCALE GENOMIC DNA]</scope>
    <source>
        <strain evidence="2 3">Ueda107</strain>
    </source>
</reference>
<name>B3PHJ2_CELJU</name>
<dbReference type="RefSeq" id="WP_012487601.1">
    <property type="nucleotide sequence ID" value="NC_010995.1"/>
</dbReference>
<protein>
    <submittedName>
        <fullName evidence="2">Putative traF</fullName>
    </submittedName>
</protein>
<dbReference type="InterPro" id="IPR032811">
    <property type="entry name" value="Put_conjugal_transfer"/>
</dbReference>
<evidence type="ECO:0000313" key="2">
    <source>
        <dbReference type="EMBL" id="ACE85486.1"/>
    </source>
</evidence>
<feature type="signal peptide" evidence="1">
    <location>
        <begin position="1"/>
        <end position="19"/>
    </location>
</feature>
<dbReference type="OrthoDB" id="6077588at2"/>
<dbReference type="KEGG" id="cja:CJA_1992"/>
<dbReference type="eggNOG" id="ENOG502Z8UB">
    <property type="taxonomic scope" value="Bacteria"/>
</dbReference>
<evidence type="ECO:0000256" key="1">
    <source>
        <dbReference type="SAM" id="SignalP"/>
    </source>
</evidence>
<feature type="chain" id="PRO_5002793937" evidence="1">
    <location>
        <begin position="20"/>
        <end position="384"/>
    </location>
</feature>
<dbReference type="Pfam" id="PF13729">
    <property type="entry name" value="TraF_2"/>
    <property type="match status" value="1"/>
</dbReference>
<dbReference type="AlphaFoldDB" id="B3PHJ2"/>
<evidence type="ECO:0000313" key="3">
    <source>
        <dbReference type="Proteomes" id="UP000001036"/>
    </source>
</evidence>
<sequence length="384" mass="40449">MKKTLISLALLATSGSVLATELYNGRLSGMAGAGYVTGGYSDGVLLNPSLVASHGAKDDFALVINAGALGSDKDDLIDGLDDLVDFTDYLQSATNLTEADADELKRLMANVDDKTLGATFGASTVLAIPNSIISAALILKATGTVGLLANIDDSDYELIDDRTNTNFDPEDLQSSVIGRGVVVKELGVALAKNVSPSDDYQLLVGITPKRIEVDTIVYEATVADYDEDDLDADDYTITGKTSGLDAGITYIKGNLRYGLTISNLSSKKFKSIAEGETFELATRTTAAIGYTGDWYKAEASVDLDAVPTFGLGGDTQIFRAGVEVSPLSWLQLRAGIQRDLEDTLPDAYSVGIGFSPFNVINIDLAGYSGSDETVGGAVQLGLRF</sequence>
<proteinExistence type="predicted"/>
<dbReference type="HOGENOM" id="CLU_037007_1_0_6"/>
<dbReference type="Proteomes" id="UP000001036">
    <property type="component" value="Chromosome"/>
</dbReference>
<accession>B3PHJ2</accession>